<feature type="transmembrane region" description="Helical" evidence="1">
    <location>
        <begin position="76"/>
        <end position="96"/>
    </location>
</feature>
<evidence type="ECO:0000313" key="3">
    <source>
        <dbReference type="Proteomes" id="UP000269665"/>
    </source>
</evidence>
<organism evidence="2 3">
    <name type="scientific">Pectobacterium parmentieri</name>
    <dbReference type="NCBI Taxonomy" id="1905730"/>
    <lineage>
        <taxon>Bacteria</taxon>
        <taxon>Pseudomonadati</taxon>
        <taxon>Pseudomonadota</taxon>
        <taxon>Gammaproteobacteria</taxon>
        <taxon>Enterobacterales</taxon>
        <taxon>Pectobacteriaceae</taxon>
        <taxon>Pectobacterium</taxon>
    </lineage>
</organism>
<keyword evidence="1" id="KW-1133">Transmembrane helix</keyword>
<dbReference type="Proteomes" id="UP000269665">
    <property type="component" value="Unassembled WGS sequence"/>
</dbReference>
<dbReference type="Gene3D" id="1.20.1250.20">
    <property type="entry name" value="MFS general substrate transporter like domains"/>
    <property type="match status" value="1"/>
</dbReference>
<dbReference type="OMA" id="PTHMQLE"/>
<dbReference type="GeneID" id="45850890"/>
<dbReference type="AlphaFoldDB" id="A0A8B3GA80"/>
<feature type="transmembrane region" description="Helical" evidence="1">
    <location>
        <begin position="12"/>
        <end position="37"/>
    </location>
</feature>
<keyword evidence="1" id="KW-0472">Membrane</keyword>
<dbReference type="OrthoDB" id="9812221at2"/>
<feature type="transmembrane region" description="Helical" evidence="1">
    <location>
        <begin position="49"/>
        <end position="69"/>
    </location>
</feature>
<comment type="caution">
    <text evidence="2">The sequence shown here is derived from an EMBL/GenBank/DDBJ whole genome shotgun (WGS) entry which is preliminary data.</text>
</comment>
<dbReference type="InterPro" id="IPR036259">
    <property type="entry name" value="MFS_trans_sf"/>
</dbReference>
<dbReference type="SUPFAM" id="SSF103473">
    <property type="entry name" value="MFS general substrate transporter"/>
    <property type="match status" value="1"/>
</dbReference>
<dbReference type="EMBL" id="PSZG01000001">
    <property type="protein sequence ID" value="RKO79043.1"/>
    <property type="molecule type" value="Genomic_DNA"/>
</dbReference>
<protein>
    <submittedName>
        <fullName evidence="2">MFS transporter</fullName>
    </submittedName>
</protein>
<sequence length="145" mass="16262">MDESMYRQHTRSVVHLALLINMLSLGSLVMLVDLSFISVLSMDAKNIGYISGGSTFASAIVGFLTAPYLDRFNRKHALLVLLMSCFGLTVTCMFATNQTHLLLLLILAAMLLTIRLIPQLSERSRKIAARQWRRVAQPTHMQLEV</sequence>
<gene>
    <name evidence="2" type="ORF">C5E00_20940</name>
</gene>
<evidence type="ECO:0000313" key="2">
    <source>
        <dbReference type="EMBL" id="RKO79043.1"/>
    </source>
</evidence>
<accession>A0A8B3GA80</accession>
<evidence type="ECO:0000256" key="1">
    <source>
        <dbReference type="SAM" id="Phobius"/>
    </source>
</evidence>
<dbReference type="RefSeq" id="WP_012822322.1">
    <property type="nucleotide sequence ID" value="NZ_BSWE01000003.1"/>
</dbReference>
<dbReference type="KEGG" id="ppar:A8F97_15585"/>
<reference evidence="2 3" key="1">
    <citation type="journal article" date="2018" name="BMC Genomics">
        <title>High genomic variability in the plant pathogenic bacterium Pectobacterium parmentieri deciphered from de novo assembled complete genomes.</title>
        <authorList>
            <person name="Zoledowska S."/>
            <person name="Motyka-Pomagruk A."/>
            <person name="Sledz W."/>
            <person name="Mengoni A."/>
            <person name="Lojkowska E."/>
        </authorList>
    </citation>
    <scope>NUCLEOTIDE SEQUENCE [LARGE SCALE GENOMIC DNA]</scope>
    <source>
        <strain evidence="2 3">IFB5626</strain>
    </source>
</reference>
<feature type="transmembrane region" description="Helical" evidence="1">
    <location>
        <begin position="102"/>
        <end position="118"/>
    </location>
</feature>
<proteinExistence type="predicted"/>
<name>A0A8B3GA80_PECPM</name>
<keyword evidence="1" id="KW-0812">Transmembrane</keyword>